<dbReference type="PANTHER" id="PTHR32063:SF0">
    <property type="entry name" value="SWARMING MOTILITY PROTEIN SWRC"/>
    <property type="match status" value="1"/>
</dbReference>
<dbReference type="InterPro" id="IPR001036">
    <property type="entry name" value="Acrflvin-R"/>
</dbReference>
<feature type="transmembrane region" description="Helical" evidence="1">
    <location>
        <begin position="368"/>
        <end position="387"/>
    </location>
</feature>
<proteinExistence type="predicted"/>
<accession>A0A645B4R7</accession>
<feature type="transmembrane region" description="Helical" evidence="1">
    <location>
        <begin position="322"/>
        <end position="347"/>
    </location>
</feature>
<keyword evidence="1" id="KW-0472">Membrane</keyword>
<dbReference type="GO" id="GO:0005886">
    <property type="term" value="C:plasma membrane"/>
    <property type="evidence" value="ECO:0007669"/>
    <property type="project" value="TreeGrafter"/>
</dbReference>
<dbReference type="AlphaFoldDB" id="A0A645B4R7"/>
<dbReference type="SUPFAM" id="SSF82866">
    <property type="entry name" value="Multidrug efflux transporter AcrB transmembrane domain"/>
    <property type="match status" value="1"/>
</dbReference>
<name>A0A645B4R7_9ZZZZ</name>
<dbReference type="PANTHER" id="PTHR32063">
    <property type="match status" value="1"/>
</dbReference>
<dbReference type="EMBL" id="VSSQ01017804">
    <property type="protein sequence ID" value="MPM60440.1"/>
    <property type="molecule type" value="Genomic_DNA"/>
</dbReference>
<dbReference type="Gene3D" id="3.30.70.1440">
    <property type="entry name" value="Multidrug efflux transporter AcrB pore domain"/>
    <property type="match status" value="1"/>
</dbReference>
<organism evidence="2">
    <name type="scientific">bioreactor metagenome</name>
    <dbReference type="NCBI Taxonomy" id="1076179"/>
    <lineage>
        <taxon>unclassified sequences</taxon>
        <taxon>metagenomes</taxon>
        <taxon>ecological metagenomes</taxon>
    </lineage>
</organism>
<dbReference type="Pfam" id="PF00873">
    <property type="entry name" value="ACR_tran"/>
    <property type="match status" value="1"/>
</dbReference>
<dbReference type="Gene3D" id="3.30.70.1430">
    <property type="entry name" value="Multidrug efflux transporter AcrB pore domain"/>
    <property type="match status" value="1"/>
</dbReference>
<protein>
    <submittedName>
        <fullName evidence="2">Multidrug resistance protein MdtC</fullName>
    </submittedName>
</protein>
<keyword evidence="1" id="KW-1133">Transmembrane helix</keyword>
<feature type="transmembrane region" description="Helical" evidence="1">
    <location>
        <begin position="296"/>
        <end position="316"/>
    </location>
</feature>
<dbReference type="Gene3D" id="3.30.2090.10">
    <property type="entry name" value="Multidrug efflux transporter AcrB TolC docking domain, DN and DC subdomains"/>
    <property type="match status" value="1"/>
</dbReference>
<feature type="transmembrane region" description="Helical" evidence="1">
    <location>
        <begin position="269"/>
        <end position="289"/>
    </location>
</feature>
<dbReference type="GO" id="GO:0042910">
    <property type="term" value="F:xenobiotic transmembrane transporter activity"/>
    <property type="evidence" value="ECO:0007669"/>
    <property type="project" value="TreeGrafter"/>
</dbReference>
<evidence type="ECO:0000313" key="2">
    <source>
        <dbReference type="EMBL" id="MPM60440.1"/>
    </source>
</evidence>
<keyword evidence="1" id="KW-0812">Transmembrane</keyword>
<evidence type="ECO:0000256" key="1">
    <source>
        <dbReference type="SAM" id="Phobius"/>
    </source>
</evidence>
<gene>
    <name evidence="2" type="primary">mdtC_47</name>
    <name evidence="2" type="ORF">SDC9_107291</name>
</gene>
<comment type="caution">
    <text evidence="2">The sequence shown here is derived from an EMBL/GenBank/DDBJ whole genome shotgun (WGS) entry which is preliminary data.</text>
</comment>
<dbReference type="Gene3D" id="1.20.1640.10">
    <property type="entry name" value="Multidrug efflux transporter AcrB transmembrane domain"/>
    <property type="match status" value="1"/>
</dbReference>
<feature type="transmembrane region" description="Helical" evidence="1">
    <location>
        <begin position="399"/>
        <end position="422"/>
    </location>
</feature>
<reference evidence="2" key="1">
    <citation type="submission" date="2019-08" db="EMBL/GenBank/DDBJ databases">
        <authorList>
            <person name="Kucharzyk K."/>
            <person name="Murdoch R.W."/>
            <person name="Higgins S."/>
            <person name="Loffler F."/>
        </authorList>
    </citation>
    <scope>NUCLEOTIDE SEQUENCE</scope>
</reference>
<sequence length="433" mass="46862">MAKPEVVDVITKIGFTSGNSEQSTPYLAEIAVKLVPPTERSMNTEKYITTLQKPLAEYLVNAKVRLYAASLHGAGNSGDIEYIITGNNADSVSSFSNYALKEMKNIQGTIQQQLSTGNGMPEVEVVVDRDKMSALGLSLDNVGLTLQLALQGNNSMKYVADNYEYDINLRADKDYRKSIEDVSSLSFMNSQGNMISLDQFADVRLGTGPNKLERYNRNPSVNISANVTGISPGQASQEFITKVREKADKMGISIETVGDMKSMSDSMSVMGGALALSLVLMYLAMVLLYNNWVDPFVVMFSIPFSILGAILALALSGTSMNIYAMLGLVMLVGLVGKNAILLVDFANERILAGSEINQALLDSVKMRTRPIIMTALSTIIGMVPVAISSGSGAELRNGLGWVIIGGMTLSTLLTLIVVPVMYKLLHRKKRINA</sequence>
<dbReference type="SUPFAM" id="SSF82714">
    <property type="entry name" value="Multidrug efflux transporter AcrB TolC docking domain, DN and DC subdomains"/>
    <property type="match status" value="1"/>
</dbReference>
<dbReference type="InterPro" id="IPR027463">
    <property type="entry name" value="AcrB_DN_DC_subdom"/>
</dbReference>